<dbReference type="SUPFAM" id="SSF50729">
    <property type="entry name" value="PH domain-like"/>
    <property type="match status" value="1"/>
</dbReference>
<dbReference type="SUPFAM" id="SSF117839">
    <property type="entry name" value="WWE domain"/>
    <property type="match status" value="1"/>
</dbReference>
<evidence type="ECO:0000259" key="5">
    <source>
        <dbReference type="PROSITE" id="PS50053"/>
    </source>
</evidence>
<gene>
    <name evidence="7" type="ORF">PECAL_1P25090</name>
</gene>
<dbReference type="InterPro" id="IPR004170">
    <property type="entry name" value="WWE_dom"/>
</dbReference>
<feature type="compositionally biased region" description="Low complexity" evidence="3">
    <location>
        <begin position="308"/>
        <end position="317"/>
    </location>
</feature>
<dbReference type="InterPro" id="IPR037197">
    <property type="entry name" value="WWE_dom_sf"/>
</dbReference>
<dbReference type="PANTHER" id="PTHR45733">
    <property type="entry name" value="FORMIN-J"/>
    <property type="match status" value="1"/>
</dbReference>
<evidence type="ECO:0000256" key="1">
    <source>
        <dbReference type="ARBA" id="ARBA00022837"/>
    </source>
</evidence>
<feature type="compositionally biased region" description="Low complexity" evidence="3">
    <location>
        <begin position="272"/>
        <end position="288"/>
    </location>
</feature>
<dbReference type="PROSITE" id="PS00018">
    <property type="entry name" value="EF_HAND_1"/>
    <property type="match status" value="2"/>
</dbReference>
<proteinExistence type="predicted"/>
<dbReference type="Gene3D" id="2.30.29.30">
    <property type="entry name" value="Pleckstrin-homology domain (PH domain)/Phosphotyrosine-binding domain (PTB)"/>
    <property type="match status" value="1"/>
</dbReference>
<dbReference type="Gene3D" id="3.10.20.90">
    <property type="entry name" value="Phosphatidylinositol 3-kinase Catalytic Subunit, Chain A, domain 1"/>
    <property type="match status" value="1"/>
</dbReference>
<feature type="compositionally biased region" description="Low complexity" evidence="3">
    <location>
        <begin position="324"/>
        <end position="335"/>
    </location>
</feature>
<protein>
    <submittedName>
        <fullName evidence="7">Uncharacterized protein</fullName>
    </submittedName>
</protein>
<evidence type="ECO:0000256" key="2">
    <source>
        <dbReference type="PROSITE-ProRule" id="PRU00175"/>
    </source>
</evidence>
<dbReference type="PROSITE" id="PS50053">
    <property type="entry name" value="UBIQUITIN_2"/>
    <property type="match status" value="1"/>
</dbReference>
<feature type="domain" description="PH" evidence="4">
    <location>
        <begin position="106"/>
        <end position="221"/>
    </location>
</feature>
<comment type="caution">
    <text evidence="7">The sequence shown here is derived from an EMBL/GenBank/DDBJ whole genome shotgun (WGS) entry which is preliminary data.</text>
</comment>
<feature type="domain" description="Ubiquitin-like" evidence="5">
    <location>
        <begin position="656"/>
        <end position="733"/>
    </location>
</feature>
<evidence type="ECO:0000256" key="3">
    <source>
        <dbReference type="SAM" id="MobiDB-lite"/>
    </source>
</evidence>
<dbReference type="InterPro" id="IPR011992">
    <property type="entry name" value="EF-hand-dom_pair"/>
</dbReference>
<dbReference type="InterPro" id="IPR000626">
    <property type="entry name" value="Ubiquitin-like_dom"/>
</dbReference>
<dbReference type="OrthoDB" id="418675at2759"/>
<dbReference type="InterPro" id="IPR001849">
    <property type="entry name" value="PH_domain"/>
</dbReference>
<dbReference type="Pfam" id="PF00169">
    <property type="entry name" value="PH"/>
    <property type="match status" value="1"/>
</dbReference>
<keyword evidence="2" id="KW-0863">Zinc-finger</keyword>
<dbReference type="PROSITE" id="PS50089">
    <property type="entry name" value="ZF_RING_2"/>
    <property type="match status" value="1"/>
</dbReference>
<organism evidence="7 8">
    <name type="scientific">Pelagomonas calceolata</name>
    <dbReference type="NCBI Taxonomy" id="35677"/>
    <lineage>
        <taxon>Eukaryota</taxon>
        <taxon>Sar</taxon>
        <taxon>Stramenopiles</taxon>
        <taxon>Ochrophyta</taxon>
        <taxon>Pelagophyceae</taxon>
        <taxon>Pelagomonadales</taxon>
        <taxon>Pelagomonadaceae</taxon>
        <taxon>Pelagomonas</taxon>
    </lineage>
</organism>
<dbReference type="PROSITE" id="PS50003">
    <property type="entry name" value="PH_DOMAIN"/>
    <property type="match status" value="1"/>
</dbReference>
<dbReference type="InterPro" id="IPR018247">
    <property type="entry name" value="EF_Hand_1_Ca_BS"/>
</dbReference>
<dbReference type="Pfam" id="PF02825">
    <property type="entry name" value="WWE"/>
    <property type="match status" value="1"/>
</dbReference>
<dbReference type="SMART" id="SM00184">
    <property type="entry name" value="RING"/>
    <property type="match status" value="1"/>
</dbReference>
<evidence type="ECO:0000259" key="4">
    <source>
        <dbReference type="PROSITE" id="PS50003"/>
    </source>
</evidence>
<name>A0A8J2WUH3_9STRA</name>
<dbReference type="PANTHER" id="PTHR45733:SF8">
    <property type="entry name" value="FORMIN-J"/>
    <property type="match status" value="1"/>
</dbReference>
<sequence>MAKYEHRDADNRWHAFSDADNQVIEDAYRANKNKILLTMPQNPPGLREFEVRFGDNARSERMPRPPSTKIIQVNVASGATRIVRRIASPRGSNSAAMTRASSFADDPALYGWLLRRATSGWRRGAWQRRFFVLVPKSSCLLYFHRGLHTREVQLCRNADPSAPAARGTIPLANAMVCTDDVDGSKQHSFSIAVPGGFEYDLAAHSAAKKEAWLDQLVRVARGDDLIPAPPPTPARPQGGVVRATTGATLPLGAAAGVAPLPAVRAPPPPANPFAAPANPFASSTTASPDPFGDHVLAPARAPVPPQRPAAQLPSNPFSAPPNPFTSSTPAPDPFLAAADALDPAHARAPPPTNDPFGDHVLAPARVQRADSNVSSEPADLVEAFAACVVDDDAHEDHCECAVCFDELYKRTQGVLLDDAGRRLCRHVVHLDCLKDLPSYRDNNGAPLCPLCRRASAGVTALPSIFDDARRWFDLVDLDRSGQVAAEDVLATLKAQLPVDEEAIDARWDSLWAHFDHNGSGTLAYDDIAAPERGLVAFLERAGLNKATPKTPRPPPPKLESEPGAWFDYWDEDGVGYLEEGEVLRALVHSLEVRGDRGQVRGTAELVRACLAACDIQSRVTREDFVREDGLATVVAENLGLRSFRTETPRPVEPTNYDISVRTNGGRTFAATDFPAGILSADTTVESLRSMIAQLSDSRPESIRLVNRGNVLRDDSLSLRDAGVRPGDQLMLVVMAGATRHATRPPAYSAPAPAPRPPAYSAPAPAPVVQATRPAPAPARRRTTVRVPASAGPGSVMTVRTPTGETVRVTVPQGVYAGSTFEFEYGGNAAPPPRPPRPHTPPRPPPAGGAQLMRVQVPPNSGPGASLTVNVPGRGAHRVTVPPNVRAGQYFQFRVH</sequence>
<feature type="region of interest" description="Disordered" evidence="3">
    <location>
        <begin position="769"/>
        <end position="799"/>
    </location>
</feature>
<accession>A0A8J2WUH3</accession>
<keyword evidence="2" id="KW-0479">Metal-binding</keyword>
<dbReference type="SUPFAM" id="SSF47473">
    <property type="entry name" value="EF-hand"/>
    <property type="match status" value="1"/>
</dbReference>
<evidence type="ECO:0000259" key="6">
    <source>
        <dbReference type="PROSITE" id="PS50089"/>
    </source>
</evidence>
<dbReference type="EMBL" id="CAKKNE010000001">
    <property type="protein sequence ID" value="CAH0366040.1"/>
    <property type="molecule type" value="Genomic_DNA"/>
</dbReference>
<feature type="region of interest" description="Disordered" evidence="3">
    <location>
        <begin position="269"/>
        <end position="335"/>
    </location>
</feature>
<keyword evidence="8" id="KW-1185">Reference proteome</keyword>
<dbReference type="Gene3D" id="3.30.40.10">
    <property type="entry name" value="Zinc/RING finger domain, C3HC4 (zinc finger)"/>
    <property type="match status" value="1"/>
</dbReference>
<dbReference type="InterPro" id="IPR001841">
    <property type="entry name" value="Znf_RING"/>
</dbReference>
<dbReference type="InterPro" id="IPR013083">
    <property type="entry name" value="Znf_RING/FYVE/PHD"/>
</dbReference>
<dbReference type="InterPro" id="IPR029071">
    <property type="entry name" value="Ubiquitin-like_domsf"/>
</dbReference>
<dbReference type="SUPFAM" id="SSF54236">
    <property type="entry name" value="Ubiquitin-like"/>
    <property type="match status" value="1"/>
</dbReference>
<dbReference type="AlphaFoldDB" id="A0A8J2WUH3"/>
<dbReference type="InterPro" id="IPR051144">
    <property type="entry name" value="Formin_homology_domain"/>
</dbReference>
<keyword evidence="1" id="KW-0106">Calcium</keyword>
<dbReference type="Proteomes" id="UP000789595">
    <property type="component" value="Unassembled WGS sequence"/>
</dbReference>
<dbReference type="Pfam" id="PF00240">
    <property type="entry name" value="ubiquitin"/>
    <property type="match status" value="1"/>
</dbReference>
<dbReference type="Gene3D" id="1.10.238.10">
    <property type="entry name" value="EF-hand"/>
    <property type="match status" value="1"/>
</dbReference>
<feature type="domain" description="RING-type" evidence="6">
    <location>
        <begin position="400"/>
        <end position="452"/>
    </location>
</feature>
<keyword evidence="2" id="KW-0862">Zinc</keyword>
<dbReference type="CDD" id="cd17039">
    <property type="entry name" value="Ubl_ubiquitin_like"/>
    <property type="match status" value="1"/>
</dbReference>
<dbReference type="SMART" id="SM00233">
    <property type="entry name" value="PH"/>
    <property type="match status" value="1"/>
</dbReference>
<dbReference type="GO" id="GO:0008270">
    <property type="term" value="F:zinc ion binding"/>
    <property type="evidence" value="ECO:0007669"/>
    <property type="project" value="UniProtKB-KW"/>
</dbReference>
<feature type="compositionally biased region" description="Pro residues" evidence="3">
    <location>
        <begin position="829"/>
        <end position="846"/>
    </location>
</feature>
<dbReference type="SUPFAM" id="SSF57850">
    <property type="entry name" value="RING/U-box"/>
    <property type="match status" value="1"/>
</dbReference>
<reference evidence="7" key="1">
    <citation type="submission" date="2021-11" db="EMBL/GenBank/DDBJ databases">
        <authorList>
            <consortium name="Genoscope - CEA"/>
            <person name="William W."/>
        </authorList>
    </citation>
    <scope>NUCLEOTIDE SEQUENCE</scope>
</reference>
<evidence type="ECO:0000313" key="8">
    <source>
        <dbReference type="Proteomes" id="UP000789595"/>
    </source>
</evidence>
<dbReference type="InterPro" id="IPR011993">
    <property type="entry name" value="PH-like_dom_sf"/>
</dbReference>
<feature type="region of interest" description="Disordered" evidence="3">
    <location>
        <begin position="823"/>
        <end position="849"/>
    </location>
</feature>
<evidence type="ECO:0000313" key="7">
    <source>
        <dbReference type="EMBL" id="CAH0366040.1"/>
    </source>
</evidence>